<evidence type="ECO:0000313" key="10">
    <source>
        <dbReference type="Proteomes" id="UP000681967"/>
    </source>
</evidence>
<dbReference type="Proteomes" id="UP000681967">
    <property type="component" value="Unassembled WGS sequence"/>
</dbReference>
<dbReference type="GO" id="GO:0004335">
    <property type="term" value="F:galactokinase activity"/>
    <property type="evidence" value="ECO:0007669"/>
    <property type="project" value="TreeGrafter"/>
</dbReference>
<dbReference type="PANTHER" id="PTHR10457">
    <property type="entry name" value="MEVALONATE KINASE/GALACTOKINASE"/>
    <property type="match status" value="1"/>
</dbReference>
<dbReference type="GO" id="GO:0006012">
    <property type="term" value="P:galactose metabolic process"/>
    <property type="evidence" value="ECO:0007669"/>
    <property type="project" value="TreeGrafter"/>
</dbReference>
<comment type="caution">
    <text evidence="9">The sequence shown here is derived from an EMBL/GenBank/DDBJ whole genome shotgun (WGS) entry which is preliminary data.</text>
</comment>
<evidence type="ECO:0000256" key="4">
    <source>
        <dbReference type="ARBA" id="ARBA00022777"/>
    </source>
</evidence>
<keyword evidence="6" id="KW-0460">Magnesium</keyword>
<dbReference type="InterPro" id="IPR036554">
    <property type="entry name" value="GHMP_kinase_C_sf"/>
</dbReference>
<evidence type="ECO:0000259" key="8">
    <source>
        <dbReference type="Pfam" id="PF08544"/>
    </source>
</evidence>
<evidence type="ECO:0000256" key="6">
    <source>
        <dbReference type="ARBA" id="ARBA00022842"/>
    </source>
</evidence>
<evidence type="ECO:0000256" key="1">
    <source>
        <dbReference type="ARBA" id="ARBA00022679"/>
    </source>
</evidence>
<dbReference type="EMBL" id="CAJOBH010201290">
    <property type="protein sequence ID" value="CAF4987832.1"/>
    <property type="molecule type" value="Genomic_DNA"/>
</dbReference>
<feature type="non-terminal residue" evidence="9">
    <location>
        <position position="1"/>
    </location>
</feature>
<protein>
    <recommendedName>
        <fullName evidence="8">GHMP kinase C-terminal domain-containing protein</fullName>
    </recommendedName>
</protein>
<gene>
    <name evidence="9" type="ORF">BYL167_LOCUS55082</name>
</gene>
<sequence length="172" mass="18973">VTNSNVKHELVAGTYAKRVKHCQEAAELLGHNKLREVSSMEELEKAHDKMAPVIFKRARHSVTEIKRTEAGAIALSNNDYQEFGRLMYESHASLRDDFEVSCEELDQLVELARSVDGVYGSRMTGGGFGGCTVTLVKKSSVTKCIDAIKKGYKGTASFYEFEPSSGAYSINL</sequence>
<keyword evidence="5" id="KW-0067">ATP-binding</keyword>
<keyword evidence="1" id="KW-0808">Transferase</keyword>
<dbReference type="InterPro" id="IPR013750">
    <property type="entry name" value="GHMP_kinase_C_dom"/>
</dbReference>
<keyword evidence="4" id="KW-0418">Kinase</keyword>
<keyword evidence="2" id="KW-0479">Metal-binding</keyword>
<dbReference type="FunFam" id="3.30.70.890:FF:000001">
    <property type="entry name" value="Galactokinase"/>
    <property type="match status" value="1"/>
</dbReference>
<evidence type="ECO:0000256" key="3">
    <source>
        <dbReference type="ARBA" id="ARBA00022741"/>
    </source>
</evidence>
<dbReference type="Pfam" id="PF08544">
    <property type="entry name" value="GHMP_kinases_C"/>
    <property type="match status" value="1"/>
</dbReference>
<dbReference type="SUPFAM" id="SSF55060">
    <property type="entry name" value="GHMP Kinase, C-terminal domain"/>
    <property type="match status" value="1"/>
</dbReference>
<dbReference type="PANTHER" id="PTHR10457:SF7">
    <property type="entry name" value="GALACTOKINASE-RELATED"/>
    <property type="match status" value="1"/>
</dbReference>
<dbReference type="GO" id="GO:0005524">
    <property type="term" value="F:ATP binding"/>
    <property type="evidence" value="ECO:0007669"/>
    <property type="project" value="UniProtKB-KW"/>
</dbReference>
<keyword evidence="7" id="KW-0119">Carbohydrate metabolism</keyword>
<evidence type="ECO:0000256" key="5">
    <source>
        <dbReference type="ARBA" id="ARBA00022840"/>
    </source>
</evidence>
<dbReference type="AlphaFoldDB" id="A0A8S3DPQ3"/>
<dbReference type="Gene3D" id="3.30.70.890">
    <property type="entry name" value="GHMP kinase, C-terminal domain"/>
    <property type="match status" value="1"/>
</dbReference>
<organism evidence="9 10">
    <name type="scientific">Rotaria magnacalcarata</name>
    <dbReference type="NCBI Taxonomy" id="392030"/>
    <lineage>
        <taxon>Eukaryota</taxon>
        <taxon>Metazoa</taxon>
        <taxon>Spiralia</taxon>
        <taxon>Gnathifera</taxon>
        <taxon>Rotifera</taxon>
        <taxon>Eurotatoria</taxon>
        <taxon>Bdelloidea</taxon>
        <taxon>Philodinida</taxon>
        <taxon>Philodinidae</taxon>
        <taxon>Rotaria</taxon>
    </lineage>
</organism>
<feature type="domain" description="GHMP kinase C-terminal" evidence="8">
    <location>
        <begin position="74"/>
        <end position="153"/>
    </location>
</feature>
<evidence type="ECO:0000256" key="2">
    <source>
        <dbReference type="ARBA" id="ARBA00022723"/>
    </source>
</evidence>
<keyword evidence="3" id="KW-0547">Nucleotide-binding</keyword>
<dbReference type="GO" id="GO:0046872">
    <property type="term" value="F:metal ion binding"/>
    <property type="evidence" value="ECO:0007669"/>
    <property type="project" value="UniProtKB-KW"/>
</dbReference>
<reference evidence="9" key="1">
    <citation type="submission" date="2021-02" db="EMBL/GenBank/DDBJ databases">
        <authorList>
            <person name="Nowell W R."/>
        </authorList>
    </citation>
    <scope>NUCLEOTIDE SEQUENCE</scope>
</reference>
<evidence type="ECO:0000256" key="7">
    <source>
        <dbReference type="ARBA" id="ARBA00023277"/>
    </source>
</evidence>
<name>A0A8S3DPQ3_9BILA</name>
<evidence type="ECO:0000313" key="9">
    <source>
        <dbReference type="EMBL" id="CAF4987832.1"/>
    </source>
</evidence>
<proteinExistence type="predicted"/>
<dbReference type="GO" id="GO:0005829">
    <property type="term" value="C:cytosol"/>
    <property type="evidence" value="ECO:0007669"/>
    <property type="project" value="TreeGrafter"/>
</dbReference>
<accession>A0A8S3DPQ3</accession>